<name>A0A2N3XX97_SACSN</name>
<dbReference type="AlphaFoldDB" id="A0A2N3XX97"/>
<protein>
    <submittedName>
        <fullName evidence="2">Cysteine desulfurase family protein (TIGR01976 family)</fullName>
    </submittedName>
</protein>
<dbReference type="Gene3D" id="3.40.640.10">
    <property type="entry name" value="Type I PLP-dependent aspartate aminotransferase-like (Major domain)"/>
    <property type="match status" value="1"/>
</dbReference>
<dbReference type="OrthoDB" id="7592443at2"/>
<dbReference type="Proteomes" id="UP000233786">
    <property type="component" value="Unassembled WGS sequence"/>
</dbReference>
<dbReference type="PANTHER" id="PTHR43586:SF21">
    <property type="entry name" value="PYRIDOXAL PHOSPHATE (PLP)-DEPENDENT ASPARTATE AMINOTRANSFERASE SUPERFAMILY"/>
    <property type="match status" value="1"/>
</dbReference>
<dbReference type="Pfam" id="PF00266">
    <property type="entry name" value="Aminotran_5"/>
    <property type="match status" value="1"/>
</dbReference>
<reference evidence="2" key="1">
    <citation type="submission" date="2017-12" db="EMBL/GenBank/DDBJ databases">
        <title>Sequencing the genomes of 1000 Actinobacteria strains.</title>
        <authorList>
            <person name="Klenk H.-P."/>
        </authorList>
    </citation>
    <scope>NUCLEOTIDE SEQUENCE [LARGE SCALE GENOMIC DNA]</scope>
    <source>
        <strain evidence="2">DSM 44228</strain>
    </source>
</reference>
<comment type="caution">
    <text evidence="2">The sequence shown here is derived from an EMBL/GenBank/DDBJ whole genome shotgun (WGS) entry which is preliminary data.</text>
</comment>
<dbReference type="SUPFAM" id="SSF53383">
    <property type="entry name" value="PLP-dependent transferases"/>
    <property type="match status" value="1"/>
</dbReference>
<keyword evidence="3" id="KW-1185">Reference proteome</keyword>
<evidence type="ECO:0000313" key="2">
    <source>
        <dbReference type="EMBL" id="PKW15251.1"/>
    </source>
</evidence>
<dbReference type="STRING" id="994479.GCA_000194155_02498"/>
<evidence type="ECO:0000259" key="1">
    <source>
        <dbReference type="Pfam" id="PF00266"/>
    </source>
</evidence>
<dbReference type="InterPro" id="IPR015424">
    <property type="entry name" value="PyrdxlP-dep_Trfase"/>
</dbReference>
<dbReference type="NCBIfam" id="TIGR01976">
    <property type="entry name" value="am_tr_V_VC1184"/>
    <property type="match status" value="1"/>
</dbReference>
<dbReference type="PANTHER" id="PTHR43586">
    <property type="entry name" value="CYSTEINE DESULFURASE"/>
    <property type="match status" value="1"/>
</dbReference>
<proteinExistence type="predicted"/>
<dbReference type="InterPro" id="IPR015422">
    <property type="entry name" value="PyrdxlP-dep_Trfase_small"/>
</dbReference>
<sequence length="403" mass="42186">MAFDVEKIRAQYPALADGRAWLDGAAGTQVPQPVIDAVSDAYRVGMSNVGGPYESSRRAGGIVAEARASVADLVGASDPACVVFGPSMTALTYRFAAVLAAAWRPGDEIVVTQLDHDANVRPWVQHAQRAGAAVRMAELDPATGELPADHVTSLIGERTKLVAVTAASNVLGTMPDLQAITDRARQVGALSYVDGVQHCPHAHVRLADLGADFYATSAYKWAGPHLAAVVAADPWSLENLHPDKLTPSPDTSPERFELGTNPFAALAGVVAAVEHLAGLDSDADGSRTERLAVSRRSVQAHEDELARALFDGLAALDGVVRYGAPEGACTPTAFFGLPGKEPAAVAEQLAERGLNVSFGHSYAWEAVHALGIGPKGGVRASLSHYTSRSEVQRLLDALAEIAG</sequence>
<dbReference type="RefSeq" id="WP_029535254.1">
    <property type="nucleotide sequence ID" value="NZ_CP061007.1"/>
</dbReference>
<dbReference type="EMBL" id="PJNB01000001">
    <property type="protein sequence ID" value="PKW15251.1"/>
    <property type="molecule type" value="Genomic_DNA"/>
</dbReference>
<evidence type="ECO:0000313" key="3">
    <source>
        <dbReference type="Proteomes" id="UP000233786"/>
    </source>
</evidence>
<dbReference type="InterPro" id="IPR011340">
    <property type="entry name" value="Cys_dSase-rel"/>
</dbReference>
<accession>A0A2N3XX97</accession>
<gene>
    <name evidence="2" type="ORF">A8926_2943</name>
</gene>
<dbReference type="Gene3D" id="3.90.1150.10">
    <property type="entry name" value="Aspartate Aminotransferase, domain 1"/>
    <property type="match status" value="1"/>
</dbReference>
<feature type="domain" description="Aminotransferase class V" evidence="1">
    <location>
        <begin position="21"/>
        <end position="394"/>
    </location>
</feature>
<organism evidence="2 3">
    <name type="scientific">Saccharopolyspora spinosa</name>
    <dbReference type="NCBI Taxonomy" id="60894"/>
    <lineage>
        <taxon>Bacteria</taxon>
        <taxon>Bacillati</taxon>
        <taxon>Actinomycetota</taxon>
        <taxon>Actinomycetes</taxon>
        <taxon>Pseudonocardiales</taxon>
        <taxon>Pseudonocardiaceae</taxon>
        <taxon>Saccharopolyspora</taxon>
    </lineage>
</organism>
<dbReference type="InterPro" id="IPR000192">
    <property type="entry name" value="Aminotrans_V_dom"/>
</dbReference>
<dbReference type="InterPro" id="IPR015421">
    <property type="entry name" value="PyrdxlP-dep_Trfase_major"/>
</dbReference>